<dbReference type="Proteomes" id="UP000299794">
    <property type="component" value="Unassembled WGS sequence"/>
</dbReference>
<dbReference type="RefSeq" id="WP_141293804.1">
    <property type="nucleotide sequence ID" value="NZ_BJCD01000034.1"/>
</dbReference>
<protein>
    <submittedName>
        <fullName evidence="1">Uncharacterized protein</fullName>
    </submittedName>
</protein>
<reference evidence="2" key="1">
    <citation type="submission" date="2019-02" db="EMBL/GenBank/DDBJ databases">
        <title>Draft genome sequence of Planktothrix agardhii NIES-905.</title>
        <authorList>
            <person name="Yamaguchi H."/>
            <person name="Suzuki S."/>
            <person name="Kawachi M."/>
        </authorList>
    </citation>
    <scope>NUCLEOTIDE SEQUENCE [LARGE SCALE GENOMIC DNA]</scope>
    <source>
        <strain evidence="2">CCAP 1459/11A</strain>
    </source>
</reference>
<comment type="caution">
    <text evidence="1">The sequence shown here is derived from an EMBL/GenBank/DDBJ whole genome shotgun (WGS) entry which is preliminary data.</text>
</comment>
<evidence type="ECO:0000313" key="2">
    <source>
        <dbReference type="Proteomes" id="UP000299794"/>
    </source>
</evidence>
<dbReference type="AlphaFoldDB" id="A0A4V0XUC6"/>
<accession>A0A4V0XUC6</accession>
<organism evidence="1 2">
    <name type="scientific">Planktothrix agardhii CCAP 1459/11A</name>
    <dbReference type="NCBI Taxonomy" id="282420"/>
    <lineage>
        <taxon>Bacteria</taxon>
        <taxon>Bacillati</taxon>
        <taxon>Cyanobacteriota</taxon>
        <taxon>Cyanophyceae</taxon>
        <taxon>Oscillatoriophycideae</taxon>
        <taxon>Oscillatoriales</taxon>
        <taxon>Microcoleaceae</taxon>
        <taxon>Planktothrix</taxon>
    </lineage>
</organism>
<proteinExistence type="predicted"/>
<gene>
    <name evidence="1" type="ORF">PA905_12050</name>
</gene>
<evidence type="ECO:0000313" key="1">
    <source>
        <dbReference type="EMBL" id="GDZ93369.1"/>
    </source>
</evidence>
<name>A0A4V0XUC6_PLAAG</name>
<sequence length="76" mass="8816">MKATNNVTNTQKPSQDIRNNSLFTEITAELEVFVRGGAPSRKKGEERTVVWKEGKLYTISQWEFYSGNTWSGPRYW</sequence>
<dbReference type="EMBL" id="BJCD01000034">
    <property type="protein sequence ID" value="GDZ93369.1"/>
    <property type="molecule type" value="Genomic_DNA"/>
</dbReference>